<name>S5M2E5_9MOLU</name>
<sequence>MKNSFIKSPINYLGNKNRLLEKIYLQLPFKVNNFIDVFSGSGTVSINSSANKIFLNDIDRNMILFLKIFYENTPDFINNKIIEIITNYKLVSDKSNLNKIDLVNYNRNFYLNLREDFNKDKDIFKLFVLILYSFNNQIRFNKNGDYNIPVGKSIYNKNVENKIFKYCELIKKKKCEFYNLHFSNFIEKILLMQLNTEDTIFYFDPPYLITTATYNKIWNENEELKLLSYLDMLNKREYKFMLSNVIISNGKRNNILKNWIEKNKYKVIEVNVKYDNSNYQRKNKGNTLEVIIKNF</sequence>
<dbReference type="GO" id="GO:1904047">
    <property type="term" value="F:S-adenosyl-L-methionine binding"/>
    <property type="evidence" value="ECO:0007669"/>
    <property type="project" value="TreeGrafter"/>
</dbReference>
<dbReference type="PIRSF" id="PIRSF000398">
    <property type="entry name" value="M_m6A_EcoRV"/>
    <property type="match status" value="1"/>
</dbReference>
<dbReference type="Proteomes" id="UP000014983">
    <property type="component" value="Chromosome"/>
</dbReference>
<dbReference type="EMBL" id="CP005076">
    <property type="protein sequence ID" value="AGR42247.1"/>
    <property type="molecule type" value="Genomic_DNA"/>
</dbReference>
<dbReference type="InParanoid" id="S5M2E5"/>
<dbReference type="InterPro" id="IPR023095">
    <property type="entry name" value="Ade_MeTrfase_dom_2"/>
</dbReference>
<dbReference type="InterPro" id="IPR012263">
    <property type="entry name" value="M_m6A_EcoRV"/>
</dbReference>
<dbReference type="InterPro" id="IPR012327">
    <property type="entry name" value="MeTrfase_D12"/>
</dbReference>
<dbReference type="InterPro" id="IPR029063">
    <property type="entry name" value="SAM-dependent_MTases_sf"/>
</dbReference>
<reference evidence="7 8" key="1">
    <citation type="journal article" date="2013" name="Genome Biol. Evol.">
        <title>Comparison of metabolic capacities and inference of gene content evolution in mosquito-associated Spiroplasma diminutum and S. taiwanense.</title>
        <authorList>
            <person name="Lo W.S."/>
            <person name="Ku C."/>
            <person name="Chen L.L."/>
            <person name="Chang T.H."/>
            <person name="Kuo C.H."/>
        </authorList>
    </citation>
    <scope>NUCLEOTIDE SEQUENCE [LARGE SCALE GENOMIC DNA]</scope>
    <source>
        <strain evidence="7">CUAS-1</strain>
    </source>
</reference>
<dbReference type="OrthoDB" id="9805629at2"/>
<dbReference type="GO" id="GO:0032259">
    <property type="term" value="P:methylation"/>
    <property type="evidence" value="ECO:0007669"/>
    <property type="project" value="UniProtKB-KW"/>
</dbReference>
<protein>
    <recommendedName>
        <fullName evidence="2">site-specific DNA-methyltransferase (adenine-specific)</fullName>
        <ecNumber evidence="2">2.1.1.72</ecNumber>
    </recommendedName>
</protein>
<dbReference type="eggNOG" id="COG0338">
    <property type="taxonomic scope" value="Bacteria"/>
</dbReference>
<evidence type="ECO:0000256" key="5">
    <source>
        <dbReference type="ARBA" id="ARBA00022691"/>
    </source>
</evidence>
<evidence type="ECO:0000256" key="3">
    <source>
        <dbReference type="ARBA" id="ARBA00022603"/>
    </source>
</evidence>
<proteinExistence type="inferred from homology"/>
<dbReference type="GO" id="GO:0006298">
    <property type="term" value="P:mismatch repair"/>
    <property type="evidence" value="ECO:0007669"/>
    <property type="project" value="TreeGrafter"/>
</dbReference>
<dbReference type="PANTHER" id="PTHR30481">
    <property type="entry name" value="DNA ADENINE METHYLASE"/>
    <property type="match status" value="1"/>
</dbReference>
<dbReference type="GO" id="GO:0009307">
    <property type="term" value="P:DNA restriction-modification system"/>
    <property type="evidence" value="ECO:0007669"/>
    <property type="project" value="InterPro"/>
</dbReference>
<dbReference type="AlphaFoldDB" id="S5M2E5"/>
<dbReference type="EC" id="2.1.1.72" evidence="2"/>
<comment type="similarity">
    <text evidence="1">Belongs to the N(4)/N(6)-methyltransferase family.</text>
</comment>
<dbReference type="NCBIfam" id="TIGR00571">
    <property type="entry name" value="dam"/>
    <property type="match status" value="1"/>
</dbReference>
<dbReference type="PANTHER" id="PTHR30481:SF3">
    <property type="entry name" value="DNA ADENINE METHYLASE"/>
    <property type="match status" value="1"/>
</dbReference>
<dbReference type="GO" id="GO:0043565">
    <property type="term" value="F:sequence-specific DNA binding"/>
    <property type="evidence" value="ECO:0007669"/>
    <property type="project" value="TreeGrafter"/>
</dbReference>
<evidence type="ECO:0000256" key="6">
    <source>
        <dbReference type="ARBA" id="ARBA00047942"/>
    </source>
</evidence>
<evidence type="ECO:0000313" key="7">
    <source>
        <dbReference type="EMBL" id="AGR42247.1"/>
    </source>
</evidence>
<evidence type="ECO:0000256" key="2">
    <source>
        <dbReference type="ARBA" id="ARBA00011900"/>
    </source>
</evidence>
<dbReference type="PATRIC" id="fig|1276221.3.peg.541"/>
<evidence type="ECO:0000256" key="1">
    <source>
        <dbReference type="ARBA" id="ARBA00006594"/>
    </source>
</evidence>
<keyword evidence="4 7" id="KW-0808">Transferase</keyword>
<dbReference type="Gene3D" id="1.10.1020.10">
    <property type="entry name" value="Adenine-specific Methyltransferase, Domain 2"/>
    <property type="match status" value="1"/>
</dbReference>
<gene>
    <name evidence="7" type="primary">dam</name>
    <name evidence="7" type="ORF">SDIMI_v3c05430</name>
</gene>
<organism evidence="7 8">
    <name type="scientific">Spiroplasma diminutum CUAS-1</name>
    <dbReference type="NCBI Taxonomy" id="1276221"/>
    <lineage>
        <taxon>Bacteria</taxon>
        <taxon>Bacillati</taxon>
        <taxon>Mycoplasmatota</taxon>
        <taxon>Mollicutes</taxon>
        <taxon>Entomoplasmatales</taxon>
        <taxon>Spiroplasmataceae</taxon>
        <taxon>Spiroplasma</taxon>
    </lineage>
</organism>
<keyword evidence="5" id="KW-0949">S-adenosyl-L-methionine</keyword>
<dbReference type="GO" id="GO:0009007">
    <property type="term" value="F:site-specific DNA-methyltransferase (adenine-specific) activity"/>
    <property type="evidence" value="ECO:0007669"/>
    <property type="project" value="UniProtKB-EC"/>
</dbReference>
<dbReference type="HOGENOM" id="CLU_077381_0_0_14"/>
<keyword evidence="3 7" id="KW-0489">Methyltransferase</keyword>
<dbReference type="KEGG" id="sdi:SDIMI_v3c05430"/>
<accession>S5M2E5</accession>
<dbReference type="SUPFAM" id="SSF53335">
    <property type="entry name" value="S-adenosyl-L-methionine-dependent methyltransferases"/>
    <property type="match status" value="1"/>
</dbReference>
<evidence type="ECO:0000313" key="8">
    <source>
        <dbReference type="Proteomes" id="UP000014983"/>
    </source>
</evidence>
<dbReference type="STRING" id="1276221.SDIMI_v3c05430"/>
<evidence type="ECO:0000256" key="4">
    <source>
        <dbReference type="ARBA" id="ARBA00022679"/>
    </source>
</evidence>
<keyword evidence="8" id="KW-1185">Reference proteome</keyword>
<comment type="catalytic activity">
    <reaction evidence="6">
        <text>a 2'-deoxyadenosine in DNA + S-adenosyl-L-methionine = an N(6)-methyl-2'-deoxyadenosine in DNA + S-adenosyl-L-homocysteine + H(+)</text>
        <dbReference type="Rhea" id="RHEA:15197"/>
        <dbReference type="Rhea" id="RHEA-COMP:12418"/>
        <dbReference type="Rhea" id="RHEA-COMP:12419"/>
        <dbReference type="ChEBI" id="CHEBI:15378"/>
        <dbReference type="ChEBI" id="CHEBI:57856"/>
        <dbReference type="ChEBI" id="CHEBI:59789"/>
        <dbReference type="ChEBI" id="CHEBI:90615"/>
        <dbReference type="ChEBI" id="CHEBI:90616"/>
        <dbReference type="EC" id="2.1.1.72"/>
    </reaction>
</comment>
<dbReference type="RefSeq" id="WP_020836479.1">
    <property type="nucleotide sequence ID" value="NC_021833.1"/>
</dbReference>
<dbReference type="REBASE" id="68092">
    <property type="entry name" value="M1.Sdi1ORF5430P"/>
</dbReference>
<dbReference type="PRINTS" id="PR00505">
    <property type="entry name" value="D12N6MTFRASE"/>
</dbReference>
<dbReference type="Gene3D" id="3.40.50.150">
    <property type="entry name" value="Vaccinia Virus protein VP39"/>
    <property type="match status" value="1"/>
</dbReference>